<name>A0A5B7F474_PORTR</name>
<sequence length="61" mass="6938">MHASDCLATEEEDQRIPVIMCLSRGDQKMPVVVWLPKGKKASQRQQYIKKKDHLSAGSLKE</sequence>
<protein>
    <submittedName>
        <fullName evidence="1">Uncharacterized protein</fullName>
    </submittedName>
</protein>
<accession>A0A5B7F474</accession>
<gene>
    <name evidence="1" type="ORF">E2C01_033732</name>
</gene>
<proteinExistence type="predicted"/>
<evidence type="ECO:0000313" key="1">
    <source>
        <dbReference type="EMBL" id="MPC40176.1"/>
    </source>
</evidence>
<dbReference type="EMBL" id="VSRR010004605">
    <property type="protein sequence ID" value="MPC40176.1"/>
    <property type="molecule type" value="Genomic_DNA"/>
</dbReference>
<dbReference type="AlphaFoldDB" id="A0A5B7F474"/>
<evidence type="ECO:0000313" key="2">
    <source>
        <dbReference type="Proteomes" id="UP000324222"/>
    </source>
</evidence>
<reference evidence="1 2" key="1">
    <citation type="submission" date="2019-05" db="EMBL/GenBank/DDBJ databases">
        <title>Another draft genome of Portunus trituberculatus and its Hox gene families provides insights of decapod evolution.</title>
        <authorList>
            <person name="Jeong J.-H."/>
            <person name="Song I."/>
            <person name="Kim S."/>
            <person name="Choi T."/>
            <person name="Kim D."/>
            <person name="Ryu S."/>
            <person name="Kim W."/>
        </authorList>
    </citation>
    <scope>NUCLEOTIDE SEQUENCE [LARGE SCALE GENOMIC DNA]</scope>
    <source>
        <tissue evidence="1">Muscle</tissue>
    </source>
</reference>
<keyword evidence="2" id="KW-1185">Reference proteome</keyword>
<dbReference type="Proteomes" id="UP000324222">
    <property type="component" value="Unassembled WGS sequence"/>
</dbReference>
<organism evidence="1 2">
    <name type="scientific">Portunus trituberculatus</name>
    <name type="common">Swimming crab</name>
    <name type="synonym">Neptunus trituberculatus</name>
    <dbReference type="NCBI Taxonomy" id="210409"/>
    <lineage>
        <taxon>Eukaryota</taxon>
        <taxon>Metazoa</taxon>
        <taxon>Ecdysozoa</taxon>
        <taxon>Arthropoda</taxon>
        <taxon>Crustacea</taxon>
        <taxon>Multicrustacea</taxon>
        <taxon>Malacostraca</taxon>
        <taxon>Eumalacostraca</taxon>
        <taxon>Eucarida</taxon>
        <taxon>Decapoda</taxon>
        <taxon>Pleocyemata</taxon>
        <taxon>Brachyura</taxon>
        <taxon>Eubrachyura</taxon>
        <taxon>Portunoidea</taxon>
        <taxon>Portunidae</taxon>
        <taxon>Portuninae</taxon>
        <taxon>Portunus</taxon>
    </lineage>
</organism>
<comment type="caution">
    <text evidence="1">The sequence shown here is derived from an EMBL/GenBank/DDBJ whole genome shotgun (WGS) entry which is preliminary data.</text>
</comment>